<dbReference type="SMART" id="SM00440">
    <property type="entry name" value="ZnF_C2C2"/>
    <property type="match status" value="1"/>
</dbReference>
<comment type="function">
    <text evidence="8">DNA-dependent RNA polymerase catalyzes the transcription of DNA into RNA using the four ribonucleoside triphosphates as substrates.</text>
</comment>
<keyword evidence="5 9" id="KW-0862">Zinc</keyword>
<protein>
    <recommendedName>
        <fullName evidence="8">DNA-directed RNA polymerase subunit</fullName>
    </recommendedName>
</protein>
<dbReference type="InterPro" id="IPR001222">
    <property type="entry name" value="Znf_TFIIS"/>
</dbReference>
<evidence type="ECO:0000256" key="1">
    <source>
        <dbReference type="ARBA" id="ARBA00004604"/>
    </source>
</evidence>
<dbReference type="GO" id="GO:0008270">
    <property type="term" value="F:zinc ion binding"/>
    <property type="evidence" value="ECO:0007669"/>
    <property type="project" value="UniProtKB-KW"/>
</dbReference>
<dbReference type="CDD" id="cd10507">
    <property type="entry name" value="Zn-ribbon_RPA12"/>
    <property type="match status" value="1"/>
</dbReference>
<dbReference type="EMBL" id="KZ559659">
    <property type="protein sequence ID" value="PLN75201.1"/>
    <property type="molecule type" value="Genomic_DNA"/>
</dbReference>
<keyword evidence="4 10" id="KW-0863">Zinc-finger</keyword>
<dbReference type="PROSITE" id="PS51133">
    <property type="entry name" value="ZF_TFIIS_2"/>
    <property type="match status" value="1"/>
</dbReference>
<evidence type="ECO:0000256" key="5">
    <source>
        <dbReference type="ARBA" id="ARBA00022833"/>
    </source>
</evidence>
<dbReference type="GO" id="GO:0006363">
    <property type="term" value="P:termination of RNA polymerase I transcription"/>
    <property type="evidence" value="ECO:0007669"/>
    <property type="project" value="TreeGrafter"/>
</dbReference>
<evidence type="ECO:0000256" key="4">
    <source>
        <dbReference type="ARBA" id="ARBA00022771"/>
    </source>
</evidence>
<feature type="binding site" evidence="9">
    <location>
        <position position="107"/>
    </location>
    <ligand>
        <name>Zn(2+)</name>
        <dbReference type="ChEBI" id="CHEBI:29105"/>
        <label>2</label>
    </ligand>
</feature>
<keyword evidence="7 8" id="KW-0539">Nucleus</keyword>
<dbReference type="PIRSF" id="PIRSF005586">
    <property type="entry name" value="RNApol_RpoM"/>
    <property type="match status" value="1"/>
</dbReference>
<dbReference type="PROSITE" id="PS01030">
    <property type="entry name" value="RNA_POL_M_15KD"/>
    <property type="match status" value="1"/>
</dbReference>
<evidence type="ECO:0000313" key="12">
    <source>
        <dbReference type="EMBL" id="PLN75201.1"/>
    </source>
</evidence>
<feature type="zinc finger region" description="C4-type" evidence="10">
    <location>
        <begin position="6"/>
        <end position="26"/>
    </location>
</feature>
<evidence type="ECO:0000256" key="7">
    <source>
        <dbReference type="ARBA" id="ARBA00023242"/>
    </source>
</evidence>
<evidence type="ECO:0000256" key="2">
    <source>
        <dbReference type="ARBA" id="ARBA00022478"/>
    </source>
</evidence>
<accession>A0A2J5HEC3</accession>
<dbReference type="GO" id="GO:0003899">
    <property type="term" value="F:DNA-directed RNA polymerase activity"/>
    <property type="evidence" value="ECO:0007669"/>
    <property type="project" value="InterPro"/>
</dbReference>
<proteinExistence type="inferred from homology"/>
<sequence length="115" mass="12842">MGVQFCNDCGNLLDISSLETLQCERCGTTTKNEALSHTQTSVSENFPSKLRDKLRSHTQQVTHKTVGSGPEIDLDCIKCPSKKVTYAQVQLRSADEGSTIFYTCIQCGHRWQEDN</sequence>
<dbReference type="PANTHER" id="PTHR11239:SF14">
    <property type="entry name" value="DNA-DIRECTED RNA POLYMERASE I SUBUNIT RPA12"/>
    <property type="match status" value="1"/>
</dbReference>
<feature type="domain" description="TFIIS-type" evidence="11">
    <location>
        <begin position="72"/>
        <end position="112"/>
    </location>
</feature>
<comment type="similarity">
    <text evidence="8">Belongs to the archaeal rpoM/eukaryotic RPA12/RPB9/RPC11 RNA polymerase family.</text>
</comment>
<dbReference type="Proteomes" id="UP000235023">
    <property type="component" value="Unassembled WGS sequence"/>
</dbReference>
<feature type="binding site" evidence="9">
    <location>
        <position position="79"/>
    </location>
    <ligand>
        <name>Zn(2+)</name>
        <dbReference type="ChEBI" id="CHEBI:29105"/>
        <label>2</label>
    </ligand>
</feature>
<dbReference type="GO" id="GO:0005736">
    <property type="term" value="C:RNA polymerase I complex"/>
    <property type="evidence" value="ECO:0007669"/>
    <property type="project" value="TreeGrafter"/>
</dbReference>
<dbReference type="PANTHER" id="PTHR11239">
    <property type="entry name" value="DNA-DIRECTED RNA POLYMERASE"/>
    <property type="match status" value="1"/>
</dbReference>
<keyword evidence="6 8" id="KW-0804">Transcription</keyword>
<evidence type="ECO:0000256" key="9">
    <source>
        <dbReference type="PIRSR" id="PIRSR005586-1"/>
    </source>
</evidence>
<name>A0A2J5HEC3_9EURO</name>
<evidence type="ECO:0000256" key="3">
    <source>
        <dbReference type="ARBA" id="ARBA00022723"/>
    </source>
</evidence>
<dbReference type="PROSITE" id="PS00466">
    <property type="entry name" value="ZF_TFIIS_1"/>
    <property type="match status" value="1"/>
</dbReference>
<feature type="binding site" evidence="9">
    <location>
        <position position="76"/>
    </location>
    <ligand>
        <name>Zn(2+)</name>
        <dbReference type="ChEBI" id="CHEBI:29105"/>
        <label>2</label>
    </ligand>
</feature>
<dbReference type="InterPro" id="IPR034004">
    <property type="entry name" value="Zn_ribbon_RPA12_C"/>
</dbReference>
<feature type="binding site" evidence="9">
    <location>
        <position position="104"/>
    </location>
    <ligand>
        <name>Zn(2+)</name>
        <dbReference type="ChEBI" id="CHEBI:29105"/>
        <label>2</label>
    </ligand>
</feature>
<feature type="binding site" evidence="9">
    <location>
        <position position="9"/>
    </location>
    <ligand>
        <name>Zn(2+)</name>
        <dbReference type="ChEBI" id="CHEBI:29105"/>
        <label>1</label>
    </ligand>
</feature>
<dbReference type="GO" id="GO:0003676">
    <property type="term" value="F:nucleic acid binding"/>
    <property type="evidence" value="ECO:0007669"/>
    <property type="project" value="InterPro"/>
</dbReference>
<dbReference type="AlphaFoldDB" id="A0A2J5HEC3"/>
<evidence type="ECO:0000256" key="10">
    <source>
        <dbReference type="PIRSR" id="PIRSR005586-2"/>
    </source>
</evidence>
<evidence type="ECO:0000259" key="11">
    <source>
        <dbReference type="PROSITE" id="PS51133"/>
    </source>
</evidence>
<feature type="binding site" evidence="9">
    <location>
        <position position="26"/>
    </location>
    <ligand>
        <name>Zn(2+)</name>
        <dbReference type="ChEBI" id="CHEBI:29105"/>
        <label>1</label>
    </ligand>
</feature>
<dbReference type="SUPFAM" id="SSF57783">
    <property type="entry name" value="Zinc beta-ribbon"/>
    <property type="match status" value="1"/>
</dbReference>
<dbReference type="OrthoDB" id="10056816at2759"/>
<feature type="binding site" evidence="9">
    <location>
        <position position="23"/>
    </location>
    <ligand>
        <name>Zn(2+)</name>
        <dbReference type="ChEBI" id="CHEBI:29105"/>
        <label>1</label>
    </ligand>
</feature>
<dbReference type="Pfam" id="PF01096">
    <property type="entry name" value="Zn_ribbon_TFIIS"/>
    <property type="match status" value="1"/>
</dbReference>
<evidence type="ECO:0000256" key="6">
    <source>
        <dbReference type="ARBA" id="ARBA00023163"/>
    </source>
</evidence>
<evidence type="ECO:0000256" key="8">
    <source>
        <dbReference type="PIRNR" id="PIRNR005586"/>
    </source>
</evidence>
<reference evidence="13" key="1">
    <citation type="submission" date="2017-12" db="EMBL/GenBank/DDBJ databases">
        <authorList>
            <consortium name="DOE Joint Genome Institute"/>
            <person name="Mondo S.J."/>
            <person name="Kjaerbolling I."/>
            <person name="Vesth T.C."/>
            <person name="Frisvad J.C."/>
            <person name="Nybo J.L."/>
            <person name="Theobald S."/>
            <person name="Kuo A."/>
            <person name="Bowyer P."/>
            <person name="Matsuda Y."/>
            <person name="Lyhne E.K."/>
            <person name="Kogle M.E."/>
            <person name="Clum A."/>
            <person name="Lipzen A."/>
            <person name="Salamov A."/>
            <person name="Ngan C.Y."/>
            <person name="Daum C."/>
            <person name="Chiniquy J."/>
            <person name="Barry K."/>
            <person name="LaButti K."/>
            <person name="Haridas S."/>
            <person name="Simmons B.A."/>
            <person name="Magnuson J.K."/>
            <person name="Mortensen U.H."/>
            <person name="Larsen T.O."/>
            <person name="Grigoriev I.V."/>
            <person name="Baker S.E."/>
            <person name="Andersen M.R."/>
            <person name="Nordberg H.P."/>
            <person name="Cantor M.N."/>
            <person name="Hua S.X."/>
        </authorList>
    </citation>
    <scope>NUCLEOTIDE SEQUENCE [LARGE SCALE GENOMIC DNA]</scope>
    <source>
        <strain evidence="13">IBT 19404</strain>
    </source>
</reference>
<keyword evidence="3 9" id="KW-0479">Metal-binding</keyword>
<organism evidence="12 13">
    <name type="scientific">Aspergillus taichungensis</name>
    <dbReference type="NCBI Taxonomy" id="482145"/>
    <lineage>
        <taxon>Eukaryota</taxon>
        <taxon>Fungi</taxon>
        <taxon>Dikarya</taxon>
        <taxon>Ascomycota</taxon>
        <taxon>Pezizomycotina</taxon>
        <taxon>Eurotiomycetes</taxon>
        <taxon>Eurotiomycetidae</taxon>
        <taxon>Eurotiales</taxon>
        <taxon>Aspergillaceae</taxon>
        <taxon>Aspergillus</taxon>
        <taxon>Aspergillus subgen. Circumdati</taxon>
    </lineage>
</organism>
<evidence type="ECO:0000313" key="13">
    <source>
        <dbReference type="Proteomes" id="UP000235023"/>
    </source>
</evidence>
<keyword evidence="13" id="KW-1185">Reference proteome</keyword>
<comment type="subcellular location">
    <subcellularLocation>
        <location evidence="1">Nucleus</location>
        <location evidence="1">Nucleolus</location>
    </subcellularLocation>
</comment>
<dbReference type="InterPro" id="IPR012164">
    <property type="entry name" value="Rpa12/Rpb9/Rpc10/TFS"/>
</dbReference>
<dbReference type="Gene3D" id="2.20.25.10">
    <property type="match status" value="1"/>
</dbReference>
<gene>
    <name evidence="12" type="ORF">BDW42DRAFT_189402</name>
</gene>
<feature type="binding site" evidence="9">
    <location>
        <position position="6"/>
    </location>
    <ligand>
        <name>Zn(2+)</name>
        <dbReference type="ChEBI" id="CHEBI:29105"/>
        <label>1</label>
    </ligand>
</feature>
<keyword evidence="2 8" id="KW-0240">DNA-directed RNA polymerase</keyword>
<dbReference type="InterPro" id="IPR019761">
    <property type="entry name" value="DNA-dir_RNA_pol-M_15_CS"/>
</dbReference>